<keyword evidence="2" id="KW-1185">Reference proteome</keyword>
<protein>
    <recommendedName>
        <fullName evidence="3">Secreted protein</fullName>
    </recommendedName>
</protein>
<dbReference type="EMBL" id="JAYMGO010000008">
    <property type="protein sequence ID" value="KAL1269110.1"/>
    <property type="molecule type" value="Genomic_DNA"/>
</dbReference>
<evidence type="ECO:0000313" key="1">
    <source>
        <dbReference type="EMBL" id="KAL1269110.1"/>
    </source>
</evidence>
<gene>
    <name evidence="1" type="ORF">QQF64_031399</name>
</gene>
<dbReference type="Proteomes" id="UP001558613">
    <property type="component" value="Unassembled WGS sequence"/>
</dbReference>
<organism evidence="1 2">
    <name type="scientific">Cirrhinus molitorella</name>
    <name type="common">mud carp</name>
    <dbReference type="NCBI Taxonomy" id="172907"/>
    <lineage>
        <taxon>Eukaryota</taxon>
        <taxon>Metazoa</taxon>
        <taxon>Chordata</taxon>
        <taxon>Craniata</taxon>
        <taxon>Vertebrata</taxon>
        <taxon>Euteleostomi</taxon>
        <taxon>Actinopterygii</taxon>
        <taxon>Neopterygii</taxon>
        <taxon>Teleostei</taxon>
        <taxon>Ostariophysi</taxon>
        <taxon>Cypriniformes</taxon>
        <taxon>Cyprinidae</taxon>
        <taxon>Labeoninae</taxon>
        <taxon>Labeonini</taxon>
        <taxon>Cirrhinus</taxon>
    </lineage>
</organism>
<sequence length="107" mass="12246">MFWRFSRSRATVKSQWALAALFQRIKMNNSFPETTNVLFSRTGPSQSSVGSAPFAPNGEGFVLEFWTASRCFWPKQRCFTFSIGTVPGNPTFTQWLFYTNTELGLRD</sequence>
<comment type="caution">
    <text evidence="1">The sequence shown here is derived from an EMBL/GenBank/DDBJ whole genome shotgun (WGS) entry which is preliminary data.</text>
</comment>
<proteinExistence type="predicted"/>
<accession>A0ABR3MX07</accession>
<reference evidence="1 2" key="1">
    <citation type="submission" date="2023-09" db="EMBL/GenBank/DDBJ databases">
        <authorList>
            <person name="Wang M."/>
        </authorList>
    </citation>
    <scope>NUCLEOTIDE SEQUENCE [LARGE SCALE GENOMIC DNA]</scope>
    <source>
        <strain evidence="1">GT-2023</strain>
        <tissue evidence="1">Liver</tissue>
    </source>
</reference>
<evidence type="ECO:0000313" key="2">
    <source>
        <dbReference type="Proteomes" id="UP001558613"/>
    </source>
</evidence>
<evidence type="ECO:0008006" key="3">
    <source>
        <dbReference type="Google" id="ProtNLM"/>
    </source>
</evidence>
<name>A0ABR3MX07_9TELE</name>